<feature type="binding site" evidence="7">
    <location>
        <begin position="91"/>
        <end position="94"/>
    </location>
    <ligand>
        <name>substrate</name>
    </ligand>
</feature>
<comment type="similarity">
    <text evidence="2">Belongs to the phosphoglycerate mutase family. BPG-dependent PGAM subfamily.</text>
</comment>
<organism evidence="9 10">
    <name type="scientific">Elysia crispata</name>
    <name type="common">lettuce slug</name>
    <dbReference type="NCBI Taxonomy" id="231223"/>
    <lineage>
        <taxon>Eukaryota</taxon>
        <taxon>Metazoa</taxon>
        <taxon>Spiralia</taxon>
        <taxon>Lophotrochozoa</taxon>
        <taxon>Mollusca</taxon>
        <taxon>Gastropoda</taxon>
        <taxon>Heterobranchia</taxon>
        <taxon>Euthyneura</taxon>
        <taxon>Panpulmonata</taxon>
        <taxon>Sacoglossa</taxon>
        <taxon>Placobranchoidea</taxon>
        <taxon>Plakobranchidae</taxon>
        <taxon>Elysia</taxon>
    </lineage>
</organism>
<evidence type="ECO:0000256" key="6">
    <source>
        <dbReference type="PIRSR" id="PIRSR613078-1"/>
    </source>
</evidence>
<feature type="binding site" evidence="7">
    <location>
        <position position="64"/>
    </location>
    <ligand>
        <name>substrate</name>
    </ligand>
</feature>
<feature type="active site" description="Tele-phosphohistidine intermediate" evidence="6">
    <location>
        <position position="12"/>
    </location>
</feature>
<dbReference type="InterPro" id="IPR005952">
    <property type="entry name" value="Phosphogly_mut1"/>
</dbReference>
<dbReference type="GO" id="GO:0006096">
    <property type="term" value="P:glycolytic process"/>
    <property type="evidence" value="ECO:0007669"/>
    <property type="project" value="UniProtKB-KW"/>
</dbReference>
<dbReference type="AlphaFoldDB" id="A0AAE1E0X0"/>
<evidence type="ECO:0000256" key="3">
    <source>
        <dbReference type="ARBA" id="ARBA00012028"/>
    </source>
</evidence>
<comment type="catalytic activity">
    <reaction evidence="1">
        <text>(2R)-2-phosphoglycerate = (2R)-3-phosphoglycerate</text>
        <dbReference type="Rhea" id="RHEA:15901"/>
        <dbReference type="ChEBI" id="CHEBI:58272"/>
        <dbReference type="ChEBI" id="CHEBI:58289"/>
        <dbReference type="EC" id="5.4.2.11"/>
    </reaction>
</comment>
<dbReference type="EC" id="5.4.2.11" evidence="3"/>
<dbReference type="PIRSF" id="PIRSF000709">
    <property type="entry name" value="6PFK_2-Ptase"/>
    <property type="match status" value="1"/>
</dbReference>
<dbReference type="NCBIfam" id="TIGR01258">
    <property type="entry name" value="pgm_1"/>
    <property type="match status" value="1"/>
</dbReference>
<keyword evidence="10" id="KW-1185">Reference proteome</keyword>
<evidence type="ECO:0000313" key="9">
    <source>
        <dbReference type="EMBL" id="KAK3789510.1"/>
    </source>
</evidence>
<dbReference type="EMBL" id="JAWDGP010001658">
    <property type="protein sequence ID" value="KAK3789510.1"/>
    <property type="molecule type" value="Genomic_DNA"/>
</dbReference>
<reference evidence="9" key="1">
    <citation type="journal article" date="2023" name="G3 (Bethesda)">
        <title>A reference genome for the long-term kleptoplast-retaining sea slug Elysia crispata morphotype clarki.</title>
        <authorList>
            <person name="Eastman K.E."/>
            <person name="Pendleton A.L."/>
            <person name="Shaikh M.A."/>
            <person name="Suttiyut T."/>
            <person name="Ogas R."/>
            <person name="Tomko P."/>
            <person name="Gavelis G."/>
            <person name="Widhalm J.R."/>
            <person name="Wisecaver J.H."/>
        </authorList>
    </citation>
    <scope>NUCLEOTIDE SEQUENCE</scope>
    <source>
        <strain evidence="9">ECLA1</strain>
    </source>
</reference>
<proteinExistence type="inferred from homology"/>
<evidence type="ECO:0000256" key="2">
    <source>
        <dbReference type="ARBA" id="ARBA00006717"/>
    </source>
</evidence>
<dbReference type="SMART" id="SM00855">
    <property type="entry name" value="PGAM"/>
    <property type="match status" value="1"/>
</dbReference>
<keyword evidence="5" id="KW-0413">Isomerase</keyword>
<evidence type="ECO:0000256" key="8">
    <source>
        <dbReference type="PIRSR" id="PIRSR613078-3"/>
    </source>
</evidence>
<feature type="site" description="Transition state stabilizer" evidence="8">
    <location>
        <position position="186"/>
    </location>
</feature>
<accession>A0AAE1E0X0</accession>
<dbReference type="InterPro" id="IPR029033">
    <property type="entry name" value="His_PPase_superfam"/>
</dbReference>
<feature type="binding site" evidence="7">
    <location>
        <begin position="118"/>
        <end position="119"/>
    </location>
    <ligand>
        <name>substrate</name>
    </ligand>
</feature>
<gene>
    <name evidence="9" type="ORF">RRG08_004582</name>
</gene>
<dbReference type="GO" id="GO:0004619">
    <property type="term" value="F:phosphoglycerate mutase activity"/>
    <property type="evidence" value="ECO:0007669"/>
    <property type="project" value="UniProtKB-EC"/>
</dbReference>
<feature type="active site" description="Proton donor/acceptor" evidence="6">
    <location>
        <position position="91"/>
    </location>
</feature>
<name>A0AAE1E0X0_9GAST</name>
<sequence length="265" mass="30383">MEACHKLVLLRHGETDFTRRNLFCGFGNDADLSVLGVREATLAGQRMFEAGLKFDMAFTSVLKRAIKTLYLVQEELDCHWLPVVKTWRLNERHYGDLQGLSKTDTAQKYGEKQVKLWRRSYDVRPPPLDKNDDRFCGNFAPYKDLDSNLIPVCESLRDTMERMLPAWHDDIAPNVKAGKRILIVAHGNSLRGLMKYLKRLSDEDITKLEIPQALPLVVELDEDLHPVRDYYLASDEEVKVAKAKIGVKDNLKHDDDETQENSQVG</sequence>
<protein>
    <recommendedName>
        <fullName evidence="3">phosphoglycerate mutase (2,3-diphosphoglycerate-dependent)</fullName>
        <ecNumber evidence="3">5.4.2.11</ecNumber>
    </recommendedName>
</protein>
<feature type="binding site" evidence="7">
    <location>
        <position position="102"/>
    </location>
    <ligand>
        <name>substrate</name>
    </ligand>
</feature>
<evidence type="ECO:0000313" key="10">
    <source>
        <dbReference type="Proteomes" id="UP001283361"/>
    </source>
</evidence>
<dbReference type="PANTHER" id="PTHR11931">
    <property type="entry name" value="PHOSPHOGLYCERATE MUTASE"/>
    <property type="match status" value="1"/>
</dbReference>
<dbReference type="NCBIfam" id="NF010713">
    <property type="entry name" value="PRK14115.1"/>
    <property type="match status" value="1"/>
</dbReference>
<dbReference type="FunFam" id="3.40.50.1240:FF:000003">
    <property type="entry name" value="2,3-bisphosphoglycerate-dependent phosphoglycerate mutase"/>
    <property type="match status" value="1"/>
</dbReference>
<dbReference type="CDD" id="cd07067">
    <property type="entry name" value="HP_PGM_like"/>
    <property type="match status" value="1"/>
</dbReference>
<dbReference type="InterPro" id="IPR013078">
    <property type="entry name" value="His_Pase_superF_clade-1"/>
</dbReference>
<dbReference type="HAMAP" id="MF_01039">
    <property type="entry name" value="PGAM_GpmA"/>
    <property type="match status" value="1"/>
</dbReference>
<evidence type="ECO:0000256" key="4">
    <source>
        <dbReference type="ARBA" id="ARBA00023152"/>
    </source>
</evidence>
<evidence type="ECO:0000256" key="7">
    <source>
        <dbReference type="PIRSR" id="PIRSR613078-2"/>
    </source>
</evidence>
<comment type="caution">
    <text evidence="9">The sequence shown here is derived from an EMBL/GenBank/DDBJ whole genome shotgun (WGS) entry which is preliminary data.</text>
</comment>
<feature type="binding site" evidence="7">
    <location>
        <begin position="187"/>
        <end position="188"/>
    </location>
    <ligand>
        <name>substrate</name>
    </ligand>
</feature>
<evidence type="ECO:0000256" key="1">
    <source>
        <dbReference type="ARBA" id="ARBA00000380"/>
    </source>
</evidence>
<dbReference type="SUPFAM" id="SSF53254">
    <property type="entry name" value="Phosphoglycerate mutase-like"/>
    <property type="match status" value="1"/>
</dbReference>
<dbReference type="Gene3D" id="3.40.50.1240">
    <property type="entry name" value="Phosphoglycerate mutase-like"/>
    <property type="match status" value="1"/>
</dbReference>
<dbReference type="Pfam" id="PF00300">
    <property type="entry name" value="His_Phos_1"/>
    <property type="match status" value="1"/>
</dbReference>
<evidence type="ECO:0000256" key="5">
    <source>
        <dbReference type="ARBA" id="ARBA00023235"/>
    </source>
</evidence>
<dbReference type="Proteomes" id="UP001283361">
    <property type="component" value="Unassembled WGS sequence"/>
</dbReference>
<keyword evidence="4" id="KW-0324">Glycolysis</keyword>